<proteinExistence type="predicted"/>
<accession>A0A8S5R2S6</accession>
<sequence>MSQQLGESYQVYKNYDKKAREMYYTRYSMLKNPEVLNSFLSYVDGNYMTGFEFFAFKLTLEEDVYISSYCLDLFERVLEMDPYIADAKTMEFQGSDGHEIYIKVTHMSSDIDILRDRIAKLAEYFFDGAY</sequence>
<organism evidence="1">
    <name type="scientific">Siphoviridae sp. ctWWc42</name>
    <dbReference type="NCBI Taxonomy" id="2826361"/>
    <lineage>
        <taxon>Viruses</taxon>
        <taxon>Duplodnaviria</taxon>
        <taxon>Heunggongvirae</taxon>
        <taxon>Uroviricota</taxon>
        <taxon>Caudoviricetes</taxon>
    </lineage>
</organism>
<name>A0A8S5R2S6_9CAUD</name>
<reference evidence="1" key="1">
    <citation type="journal article" date="2021" name="Proc. Natl. Acad. Sci. U.S.A.">
        <title>A Catalog of Tens of Thousands of Viruses from Human Metagenomes Reveals Hidden Associations with Chronic Diseases.</title>
        <authorList>
            <person name="Tisza M.J."/>
            <person name="Buck C.B."/>
        </authorList>
    </citation>
    <scope>NUCLEOTIDE SEQUENCE</scope>
    <source>
        <strain evidence="1">CtWWc42</strain>
    </source>
</reference>
<dbReference type="EMBL" id="BK015795">
    <property type="protein sequence ID" value="DAE25228.1"/>
    <property type="molecule type" value="Genomic_DNA"/>
</dbReference>
<protein>
    <submittedName>
        <fullName evidence="1">Uncharacterized protein</fullName>
    </submittedName>
</protein>
<evidence type="ECO:0000313" key="1">
    <source>
        <dbReference type="EMBL" id="DAE25228.1"/>
    </source>
</evidence>